<dbReference type="InParanoid" id="A0A5C3PFA3"/>
<reference evidence="1 2" key="1">
    <citation type="journal article" date="2019" name="Nat. Ecol. Evol.">
        <title>Megaphylogeny resolves global patterns of mushroom evolution.</title>
        <authorList>
            <person name="Varga T."/>
            <person name="Krizsan K."/>
            <person name="Foldi C."/>
            <person name="Dima B."/>
            <person name="Sanchez-Garcia M."/>
            <person name="Sanchez-Ramirez S."/>
            <person name="Szollosi G.J."/>
            <person name="Szarkandi J.G."/>
            <person name="Papp V."/>
            <person name="Albert L."/>
            <person name="Andreopoulos W."/>
            <person name="Angelini C."/>
            <person name="Antonin V."/>
            <person name="Barry K.W."/>
            <person name="Bougher N.L."/>
            <person name="Buchanan P."/>
            <person name="Buyck B."/>
            <person name="Bense V."/>
            <person name="Catcheside P."/>
            <person name="Chovatia M."/>
            <person name="Cooper J."/>
            <person name="Damon W."/>
            <person name="Desjardin D."/>
            <person name="Finy P."/>
            <person name="Geml J."/>
            <person name="Haridas S."/>
            <person name="Hughes K."/>
            <person name="Justo A."/>
            <person name="Karasinski D."/>
            <person name="Kautmanova I."/>
            <person name="Kiss B."/>
            <person name="Kocsube S."/>
            <person name="Kotiranta H."/>
            <person name="LaButti K.M."/>
            <person name="Lechner B.E."/>
            <person name="Liimatainen K."/>
            <person name="Lipzen A."/>
            <person name="Lukacs Z."/>
            <person name="Mihaltcheva S."/>
            <person name="Morgado L.N."/>
            <person name="Niskanen T."/>
            <person name="Noordeloos M.E."/>
            <person name="Ohm R.A."/>
            <person name="Ortiz-Santana B."/>
            <person name="Ovrebo C."/>
            <person name="Racz N."/>
            <person name="Riley R."/>
            <person name="Savchenko A."/>
            <person name="Shiryaev A."/>
            <person name="Soop K."/>
            <person name="Spirin V."/>
            <person name="Szebenyi C."/>
            <person name="Tomsovsky M."/>
            <person name="Tulloss R.E."/>
            <person name="Uehling J."/>
            <person name="Grigoriev I.V."/>
            <person name="Vagvolgyi C."/>
            <person name="Papp T."/>
            <person name="Martin F.M."/>
            <person name="Miettinen O."/>
            <person name="Hibbett D.S."/>
            <person name="Nagy L.G."/>
        </authorList>
    </citation>
    <scope>NUCLEOTIDE SEQUENCE [LARGE SCALE GENOMIC DNA]</scope>
    <source>
        <strain evidence="1 2">HHB13444</strain>
    </source>
</reference>
<dbReference type="AlphaFoldDB" id="A0A5C3PFA3"/>
<sequence>MYEPMLEYLRCVRTSAKRGIEQWGDENLRMSLGGVTYARCVVSWYRCIVRFEVQVYDDVRIVAPSALSDDAWLPQEPQSRDTLCRRGRAQHDDFPPHPRPLRFRSRPPLAVAALRGHGPFLPEEHEPWLPTPYKRQVRERVHPWTLCALGEELAVEGIWDEYVPGQGQDDAQREVDLAIYARTFFHGPMPELMKAQAWFCTMW</sequence>
<dbReference type="EMBL" id="ML211118">
    <property type="protein sequence ID" value="TFK88276.1"/>
    <property type="molecule type" value="Genomic_DNA"/>
</dbReference>
<protein>
    <submittedName>
        <fullName evidence="1">Uncharacterized protein</fullName>
    </submittedName>
</protein>
<dbReference type="Proteomes" id="UP000308197">
    <property type="component" value="Unassembled WGS sequence"/>
</dbReference>
<organism evidence="1 2">
    <name type="scientific">Polyporus arcularius HHB13444</name>
    <dbReference type="NCBI Taxonomy" id="1314778"/>
    <lineage>
        <taxon>Eukaryota</taxon>
        <taxon>Fungi</taxon>
        <taxon>Dikarya</taxon>
        <taxon>Basidiomycota</taxon>
        <taxon>Agaricomycotina</taxon>
        <taxon>Agaricomycetes</taxon>
        <taxon>Polyporales</taxon>
        <taxon>Polyporaceae</taxon>
        <taxon>Polyporus</taxon>
    </lineage>
</organism>
<evidence type="ECO:0000313" key="1">
    <source>
        <dbReference type="EMBL" id="TFK88276.1"/>
    </source>
</evidence>
<keyword evidence="2" id="KW-1185">Reference proteome</keyword>
<accession>A0A5C3PFA3</accession>
<name>A0A5C3PFA3_9APHY</name>
<evidence type="ECO:0000313" key="2">
    <source>
        <dbReference type="Proteomes" id="UP000308197"/>
    </source>
</evidence>
<gene>
    <name evidence="1" type="ORF">K466DRAFT_77306</name>
</gene>
<proteinExistence type="predicted"/>